<dbReference type="InterPro" id="IPR015947">
    <property type="entry name" value="PUA-like_sf"/>
</dbReference>
<comment type="pathway">
    <text evidence="1">Sulfur metabolism.</text>
</comment>
<dbReference type="PANTHER" id="PTHR11055">
    <property type="entry name" value="BIFUNCTIONAL 3'-PHOSPHOADENOSINE 5'-PHOSPHOSULFATE SYNTHASE"/>
    <property type="match status" value="1"/>
</dbReference>
<dbReference type="Proteomes" id="UP000823775">
    <property type="component" value="Unassembled WGS sequence"/>
</dbReference>
<evidence type="ECO:0000256" key="4">
    <source>
        <dbReference type="ARBA" id="ARBA00022840"/>
    </source>
</evidence>
<gene>
    <name evidence="6" type="primary">ATS1_3</name>
    <name evidence="6" type="ORF">HAX54_038486</name>
</gene>
<evidence type="ECO:0000313" key="6">
    <source>
        <dbReference type="EMBL" id="MCE0481088.1"/>
    </source>
</evidence>
<name>A0ABS8VNA2_DATST</name>
<organism evidence="6 7">
    <name type="scientific">Datura stramonium</name>
    <name type="common">Jimsonweed</name>
    <name type="synonym">Common thornapple</name>
    <dbReference type="NCBI Taxonomy" id="4076"/>
    <lineage>
        <taxon>Eukaryota</taxon>
        <taxon>Viridiplantae</taxon>
        <taxon>Streptophyta</taxon>
        <taxon>Embryophyta</taxon>
        <taxon>Tracheophyta</taxon>
        <taxon>Spermatophyta</taxon>
        <taxon>Magnoliopsida</taxon>
        <taxon>eudicotyledons</taxon>
        <taxon>Gunneridae</taxon>
        <taxon>Pentapetalae</taxon>
        <taxon>asterids</taxon>
        <taxon>lamiids</taxon>
        <taxon>Solanales</taxon>
        <taxon>Solanaceae</taxon>
        <taxon>Solanoideae</taxon>
        <taxon>Datureae</taxon>
        <taxon>Datura</taxon>
    </lineage>
</organism>
<keyword evidence="7" id="KW-1185">Reference proteome</keyword>
<dbReference type="SUPFAM" id="SSF88697">
    <property type="entry name" value="PUA domain-like"/>
    <property type="match status" value="1"/>
</dbReference>
<evidence type="ECO:0000256" key="3">
    <source>
        <dbReference type="ARBA" id="ARBA00022741"/>
    </source>
</evidence>
<accession>A0ABS8VNA2</accession>
<comment type="caution">
    <text evidence="6">The sequence shown here is derived from an EMBL/GenBank/DDBJ whole genome shotgun (WGS) entry which is preliminary data.</text>
</comment>
<dbReference type="InterPro" id="IPR025980">
    <property type="entry name" value="ATP-Sase_PUA-like_dom"/>
</dbReference>
<dbReference type="EMBL" id="JACEIK010005256">
    <property type="protein sequence ID" value="MCE0481088.1"/>
    <property type="molecule type" value="Genomic_DNA"/>
</dbReference>
<proteinExistence type="predicted"/>
<evidence type="ECO:0000256" key="2">
    <source>
        <dbReference type="ARBA" id="ARBA00022679"/>
    </source>
</evidence>
<keyword evidence="4" id="KW-0067">ATP-binding</keyword>
<dbReference type="PANTHER" id="PTHR11055:SF41">
    <property type="entry name" value="SULFATE ADENYLYLTRANSFERASE"/>
    <property type="match status" value="1"/>
</dbReference>
<sequence length="140" mass="15946">MYWCEGWASPLKGFMRESVYLQTLHFNSIRLEDGSVVNMSVPIVLAIDDSQKNQISGSSSVALFDNDNNPIAILIDIEIYKHNKEERIARTWGHHCPGLPYADEAITMLETGLLVVIWKRNHNWHHDGLDSSRFHLLGTS</sequence>
<evidence type="ECO:0000313" key="7">
    <source>
        <dbReference type="Proteomes" id="UP000823775"/>
    </source>
</evidence>
<keyword evidence="2" id="KW-0808">Transferase</keyword>
<dbReference type="Gene3D" id="3.10.400.10">
    <property type="entry name" value="Sulfate adenylyltransferase"/>
    <property type="match status" value="1"/>
</dbReference>
<evidence type="ECO:0000256" key="1">
    <source>
        <dbReference type="ARBA" id="ARBA00004678"/>
    </source>
</evidence>
<evidence type="ECO:0000259" key="5">
    <source>
        <dbReference type="Pfam" id="PF14306"/>
    </source>
</evidence>
<keyword evidence="3" id="KW-0547">Nucleotide-binding</keyword>
<reference evidence="6 7" key="1">
    <citation type="journal article" date="2021" name="BMC Genomics">
        <title>Datura genome reveals duplications of psychoactive alkaloid biosynthetic genes and high mutation rate following tissue culture.</title>
        <authorList>
            <person name="Rajewski A."/>
            <person name="Carter-House D."/>
            <person name="Stajich J."/>
            <person name="Litt A."/>
        </authorList>
    </citation>
    <scope>NUCLEOTIDE SEQUENCE [LARGE SCALE GENOMIC DNA]</scope>
    <source>
        <strain evidence="6">AR-01</strain>
    </source>
</reference>
<protein>
    <submittedName>
        <fullName evidence="6">Alpha tubulin suppressor</fullName>
    </submittedName>
</protein>
<dbReference type="Pfam" id="PF14306">
    <property type="entry name" value="PUA_2"/>
    <property type="match status" value="1"/>
</dbReference>
<feature type="domain" description="ATP-sulfurylase PUA-like" evidence="5">
    <location>
        <begin position="5"/>
        <end position="107"/>
    </location>
</feature>